<evidence type="ECO:0000256" key="3">
    <source>
        <dbReference type="ARBA" id="ARBA00022801"/>
    </source>
</evidence>
<gene>
    <name evidence="6" type="ORF">DGUA_6G008744</name>
</gene>
<sequence>MSAYSAPMAEQEVDESLVQGSAAVNRKVYIMRHGERVDFTFGTWLPYCFDEFGNYMRQDLNMPKRLPRRRYSPRGWQNDSPLTNVGVFQANLIGQALLEAKVQVDHVYCSPAYRCIQTCASALEGLQQGGQHKIKLEPGFFEWMGWYPSGVPDWLTKNELVEASYNIDLNYQPVQASGQLSTRLKESTEQFYTRNHDVLLQLLERTTGNSLVVAHATTLDTCTRQLTGGSPRSSHELFQVMHKIPYCSLATVEQVNGVWKLVDPECLPVTHSKNRRFKWNALATI</sequence>
<comment type="subcellular location">
    <subcellularLocation>
        <location evidence="1">Cytoplasm</location>
        <location evidence="1">Cytosol</location>
    </subcellularLocation>
</comment>
<dbReference type="Gene3D" id="3.40.50.1240">
    <property type="entry name" value="Phosphoglycerate mutase-like"/>
    <property type="match status" value="1"/>
</dbReference>
<proteinExistence type="predicted"/>
<accession>A0A3B0KRI2</accession>
<keyword evidence="3" id="KW-0378">Hydrolase</keyword>
<keyword evidence="4" id="KW-0904">Protein phosphatase</keyword>
<dbReference type="STRING" id="7266.A0A3B0KRI2"/>
<dbReference type="Pfam" id="PF00300">
    <property type="entry name" value="His_Phos_1"/>
    <property type="match status" value="1"/>
</dbReference>
<dbReference type="GO" id="GO:0003993">
    <property type="term" value="F:acid phosphatase activity"/>
    <property type="evidence" value="ECO:0007669"/>
    <property type="project" value="UniProtKB-ARBA"/>
</dbReference>
<evidence type="ECO:0000313" key="7">
    <source>
        <dbReference type="Proteomes" id="UP000268350"/>
    </source>
</evidence>
<evidence type="ECO:0000256" key="1">
    <source>
        <dbReference type="ARBA" id="ARBA00004514"/>
    </source>
</evidence>
<dbReference type="OMA" id="FRHNILE"/>
<dbReference type="GO" id="GO:0005829">
    <property type="term" value="C:cytosol"/>
    <property type="evidence" value="ECO:0007669"/>
    <property type="project" value="UniProtKB-SubCell"/>
</dbReference>
<protein>
    <recommendedName>
        <fullName evidence="5">Protein UBASH3A homolog</fullName>
    </recommendedName>
</protein>
<dbReference type="InterPro" id="IPR013078">
    <property type="entry name" value="His_Pase_superF_clade-1"/>
</dbReference>
<dbReference type="PANTHER" id="PTHR16469:SF27">
    <property type="entry name" value="UBIQUITIN-ASSOCIATED AND SH3 DOMAIN-CONTAINING BA-RELATED"/>
    <property type="match status" value="1"/>
</dbReference>
<keyword evidence="2" id="KW-0963">Cytoplasm</keyword>
<dbReference type="FunFam" id="3.40.50.1240:FF:000032">
    <property type="entry name" value="Blast:Protein UBASH3A homolog"/>
    <property type="match status" value="1"/>
</dbReference>
<evidence type="ECO:0000313" key="6">
    <source>
        <dbReference type="EMBL" id="SPP86528.1"/>
    </source>
</evidence>
<evidence type="ECO:0000256" key="5">
    <source>
        <dbReference type="ARBA" id="ARBA00083868"/>
    </source>
</evidence>
<evidence type="ECO:0000256" key="4">
    <source>
        <dbReference type="ARBA" id="ARBA00022912"/>
    </source>
</evidence>
<organism evidence="6 7">
    <name type="scientific">Drosophila guanche</name>
    <name type="common">Fruit fly</name>
    <dbReference type="NCBI Taxonomy" id="7266"/>
    <lineage>
        <taxon>Eukaryota</taxon>
        <taxon>Metazoa</taxon>
        <taxon>Ecdysozoa</taxon>
        <taxon>Arthropoda</taxon>
        <taxon>Hexapoda</taxon>
        <taxon>Insecta</taxon>
        <taxon>Pterygota</taxon>
        <taxon>Neoptera</taxon>
        <taxon>Endopterygota</taxon>
        <taxon>Diptera</taxon>
        <taxon>Brachycera</taxon>
        <taxon>Muscomorpha</taxon>
        <taxon>Ephydroidea</taxon>
        <taxon>Drosophilidae</taxon>
        <taxon>Drosophila</taxon>
        <taxon>Sophophora</taxon>
    </lineage>
</organism>
<dbReference type="OrthoDB" id="414418at2759"/>
<reference evidence="7" key="1">
    <citation type="submission" date="2018-01" db="EMBL/GenBank/DDBJ databases">
        <authorList>
            <person name="Alioto T."/>
            <person name="Alioto T."/>
        </authorList>
    </citation>
    <scope>NUCLEOTIDE SEQUENCE [LARGE SCALE GENOMIC DNA]</scope>
</reference>
<dbReference type="GO" id="GO:0004721">
    <property type="term" value="F:phosphoprotein phosphatase activity"/>
    <property type="evidence" value="ECO:0007669"/>
    <property type="project" value="UniProtKB-KW"/>
</dbReference>
<dbReference type="InterPro" id="IPR051710">
    <property type="entry name" value="Phosphatase_SH3-domain"/>
</dbReference>
<dbReference type="SMART" id="SM00855">
    <property type="entry name" value="PGAM"/>
    <property type="match status" value="1"/>
</dbReference>
<name>A0A3B0KRI2_DROGU</name>
<dbReference type="EMBL" id="OUUW01000011">
    <property type="protein sequence ID" value="SPP86528.1"/>
    <property type="molecule type" value="Genomic_DNA"/>
</dbReference>
<dbReference type="SUPFAM" id="SSF53254">
    <property type="entry name" value="Phosphoglycerate mutase-like"/>
    <property type="match status" value="1"/>
</dbReference>
<dbReference type="PANTHER" id="PTHR16469">
    <property type="entry name" value="UBIQUITIN-ASSOCIATED AND SH3 DOMAIN-CONTAINING BA-RELATED"/>
    <property type="match status" value="1"/>
</dbReference>
<dbReference type="AlphaFoldDB" id="A0A3B0KRI2"/>
<dbReference type="Proteomes" id="UP000268350">
    <property type="component" value="Unassembled WGS sequence"/>
</dbReference>
<keyword evidence="7" id="KW-1185">Reference proteome</keyword>
<dbReference type="CDD" id="cd07067">
    <property type="entry name" value="HP_PGM_like"/>
    <property type="match status" value="1"/>
</dbReference>
<evidence type="ECO:0000256" key="2">
    <source>
        <dbReference type="ARBA" id="ARBA00022490"/>
    </source>
</evidence>
<dbReference type="InterPro" id="IPR029033">
    <property type="entry name" value="His_PPase_superfam"/>
</dbReference>